<dbReference type="Proteomes" id="UP000002402">
    <property type="component" value="Chromosome"/>
</dbReference>
<dbReference type="HOGENOM" id="CLU_2974662_0_0_7"/>
<name>Q1DF75_MYXXD</name>
<protein>
    <submittedName>
        <fullName evidence="1">Uncharacterized protein</fullName>
    </submittedName>
</protein>
<organism evidence="1 2">
    <name type="scientific">Myxococcus xanthus (strain DK1622)</name>
    <dbReference type="NCBI Taxonomy" id="246197"/>
    <lineage>
        <taxon>Bacteria</taxon>
        <taxon>Pseudomonadati</taxon>
        <taxon>Myxococcota</taxon>
        <taxon>Myxococcia</taxon>
        <taxon>Myxococcales</taxon>
        <taxon>Cystobacterineae</taxon>
        <taxon>Myxococcaceae</taxon>
        <taxon>Myxococcus</taxon>
    </lineage>
</organism>
<keyword evidence="2" id="KW-1185">Reference proteome</keyword>
<gene>
    <name evidence="1" type="ordered locus">MXAN_0428</name>
</gene>
<sequence length="58" mass="6742">MHVMPESEDGLHQHKFFRTYDSMRDVAGVLIFEAQCLPFEAALHELLYAPCLKEEIPH</sequence>
<proteinExistence type="predicted"/>
<dbReference type="EnsemblBacteria" id="ABF88279">
    <property type="protein sequence ID" value="ABF88279"/>
    <property type="gene ID" value="MXAN_0428"/>
</dbReference>
<evidence type="ECO:0000313" key="1">
    <source>
        <dbReference type="EMBL" id="ABF88279.1"/>
    </source>
</evidence>
<dbReference type="KEGG" id="mxa:MXAN_0428"/>
<accession>Q1DF75</accession>
<evidence type="ECO:0000313" key="2">
    <source>
        <dbReference type="Proteomes" id="UP000002402"/>
    </source>
</evidence>
<reference evidence="1 2" key="1">
    <citation type="journal article" date="2006" name="Proc. Natl. Acad. Sci. U.S.A.">
        <title>Evolution of sensory complexity recorded in a myxobacterial genome.</title>
        <authorList>
            <person name="Goldman B.S."/>
            <person name="Nierman W.C."/>
            <person name="Kaiser D."/>
            <person name="Slater S.C."/>
            <person name="Durkin A.S."/>
            <person name="Eisen J.A."/>
            <person name="Ronning C.M."/>
            <person name="Barbazuk W.B."/>
            <person name="Blanchard M."/>
            <person name="Field C."/>
            <person name="Halling C."/>
            <person name="Hinkle G."/>
            <person name="Iartchuk O."/>
            <person name="Kim H.S."/>
            <person name="Mackenzie C."/>
            <person name="Madupu R."/>
            <person name="Miller N."/>
            <person name="Shvartsbeyn A."/>
            <person name="Sullivan S.A."/>
            <person name="Vaudin M."/>
            <person name="Wiegand R."/>
            <person name="Kaplan H.B."/>
        </authorList>
    </citation>
    <scope>NUCLEOTIDE SEQUENCE [LARGE SCALE GENOMIC DNA]</scope>
    <source>
        <strain evidence="2">DK1622</strain>
    </source>
</reference>
<dbReference type="AlphaFoldDB" id="Q1DF75"/>
<dbReference type="EMBL" id="CP000113">
    <property type="protein sequence ID" value="ABF88279.1"/>
    <property type="molecule type" value="Genomic_DNA"/>
</dbReference>